<organism evidence="8 9">
    <name type="scientific">Actinopolymorpha singaporensis</name>
    <dbReference type="NCBI Taxonomy" id="117157"/>
    <lineage>
        <taxon>Bacteria</taxon>
        <taxon>Bacillati</taxon>
        <taxon>Actinomycetota</taxon>
        <taxon>Actinomycetes</taxon>
        <taxon>Propionibacteriales</taxon>
        <taxon>Actinopolymorphaceae</taxon>
        <taxon>Actinopolymorpha</taxon>
    </lineage>
</organism>
<dbReference type="Proteomes" id="UP000198983">
    <property type="component" value="Chromosome I"/>
</dbReference>
<dbReference type="AlphaFoldDB" id="A0A1H1XG00"/>
<proteinExistence type="predicted"/>
<evidence type="ECO:0000259" key="7">
    <source>
        <dbReference type="Pfam" id="PF06271"/>
    </source>
</evidence>
<feature type="transmembrane region" description="Helical" evidence="6">
    <location>
        <begin position="74"/>
        <end position="96"/>
    </location>
</feature>
<accession>A0A1H1XG00</accession>
<evidence type="ECO:0000256" key="2">
    <source>
        <dbReference type="ARBA" id="ARBA00022475"/>
    </source>
</evidence>
<dbReference type="RefSeq" id="WP_092655947.1">
    <property type="nucleotide sequence ID" value="NZ_LT629732.1"/>
</dbReference>
<evidence type="ECO:0000313" key="8">
    <source>
        <dbReference type="EMBL" id="SDT07689.1"/>
    </source>
</evidence>
<reference evidence="8 9" key="1">
    <citation type="submission" date="2016-10" db="EMBL/GenBank/DDBJ databases">
        <authorList>
            <person name="de Groot N.N."/>
        </authorList>
    </citation>
    <scope>NUCLEOTIDE SEQUENCE [LARGE SCALE GENOMIC DNA]</scope>
    <source>
        <strain evidence="8 9">DSM 22024</strain>
    </source>
</reference>
<dbReference type="EMBL" id="LT629732">
    <property type="protein sequence ID" value="SDT07689.1"/>
    <property type="molecule type" value="Genomic_DNA"/>
</dbReference>
<keyword evidence="3 6" id="KW-0812">Transmembrane</keyword>
<sequence length="153" mass="16544">MSEQERSRRGPVAATEQQYAGYRLGLPEDGRGALAGWGARITALLLDWLLANLVAVALVRDASVWQAPVTAVDFVPLMVFGVQIWLMTAFVGASIGQRMRHLVVARLDGRPVGFARSLVRAVLVLLVIPPLVVDADGRGLHDRLAGTVLVRAR</sequence>
<dbReference type="PANTHER" id="PTHR36115">
    <property type="entry name" value="PROLINE-RICH ANTIGEN HOMOLOG-RELATED"/>
    <property type="match status" value="1"/>
</dbReference>
<feature type="domain" description="RDD" evidence="7">
    <location>
        <begin position="34"/>
        <end position="146"/>
    </location>
</feature>
<comment type="subcellular location">
    <subcellularLocation>
        <location evidence="1">Cell membrane</location>
        <topology evidence="1">Multi-pass membrane protein</topology>
    </subcellularLocation>
</comment>
<keyword evidence="9" id="KW-1185">Reference proteome</keyword>
<feature type="transmembrane region" description="Helical" evidence="6">
    <location>
        <begin position="41"/>
        <end position="59"/>
    </location>
</feature>
<evidence type="ECO:0000256" key="1">
    <source>
        <dbReference type="ARBA" id="ARBA00004651"/>
    </source>
</evidence>
<keyword evidence="5 6" id="KW-0472">Membrane</keyword>
<dbReference type="OrthoDB" id="5187110at2"/>
<name>A0A1H1XG00_9ACTN</name>
<dbReference type="PANTHER" id="PTHR36115:SF6">
    <property type="entry name" value="PROLINE-RICH ANTIGEN HOMOLOG"/>
    <property type="match status" value="1"/>
</dbReference>
<protein>
    <submittedName>
        <fullName evidence="8">RDD family protein</fullName>
    </submittedName>
</protein>
<gene>
    <name evidence="8" type="ORF">SAMN04489717_4945</name>
</gene>
<dbReference type="InterPro" id="IPR010432">
    <property type="entry name" value="RDD"/>
</dbReference>
<evidence type="ECO:0000256" key="6">
    <source>
        <dbReference type="SAM" id="Phobius"/>
    </source>
</evidence>
<dbReference type="PIRSF" id="PIRSF021697">
    <property type="entry name" value="UCP021697"/>
    <property type="match status" value="1"/>
</dbReference>
<dbReference type="InterPro" id="IPR016795">
    <property type="entry name" value="UCP021697"/>
</dbReference>
<dbReference type="InterPro" id="IPR051791">
    <property type="entry name" value="Pra-immunoreactive"/>
</dbReference>
<evidence type="ECO:0000256" key="3">
    <source>
        <dbReference type="ARBA" id="ARBA00022692"/>
    </source>
</evidence>
<evidence type="ECO:0000256" key="4">
    <source>
        <dbReference type="ARBA" id="ARBA00022989"/>
    </source>
</evidence>
<dbReference type="STRING" id="117157.SAMN04489717_4945"/>
<dbReference type="GO" id="GO:0005886">
    <property type="term" value="C:plasma membrane"/>
    <property type="evidence" value="ECO:0007669"/>
    <property type="project" value="UniProtKB-SubCell"/>
</dbReference>
<evidence type="ECO:0000313" key="9">
    <source>
        <dbReference type="Proteomes" id="UP000198983"/>
    </source>
</evidence>
<keyword evidence="2" id="KW-1003">Cell membrane</keyword>
<evidence type="ECO:0000256" key="5">
    <source>
        <dbReference type="ARBA" id="ARBA00023136"/>
    </source>
</evidence>
<dbReference type="Pfam" id="PF06271">
    <property type="entry name" value="RDD"/>
    <property type="match status" value="1"/>
</dbReference>
<keyword evidence="4 6" id="KW-1133">Transmembrane helix</keyword>